<organism evidence="3 4">
    <name type="scientific">Caenorhabditis bovis</name>
    <dbReference type="NCBI Taxonomy" id="2654633"/>
    <lineage>
        <taxon>Eukaryota</taxon>
        <taxon>Metazoa</taxon>
        <taxon>Ecdysozoa</taxon>
        <taxon>Nematoda</taxon>
        <taxon>Chromadorea</taxon>
        <taxon>Rhabditida</taxon>
        <taxon>Rhabditina</taxon>
        <taxon>Rhabditomorpha</taxon>
        <taxon>Rhabditoidea</taxon>
        <taxon>Rhabditidae</taxon>
        <taxon>Peloderinae</taxon>
        <taxon>Caenorhabditis</taxon>
    </lineage>
</organism>
<dbReference type="InterPro" id="IPR051231">
    <property type="entry name" value="SOSS-B"/>
</dbReference>
<dbReference type="CDD" id="cd04491">
    <property type="entry name" value="SoSSB_OBF"/>
    <property type="match status" value="1"/>
</dbReference>
<dbReference type="SUPFAM" id="SSF50249">
    <property type="entry name" value="Nucleic acid-binding proteins"/>
    <property type="match status" value="1"/>
</dbReference>
<reference evidence="3 4" key="1">
    <citation type="submission" date="2020-04" db="EMBL/GenBank/DDBJ databases">
        <authorList>
            <person name="Laetsch R D."/>
            <person name="Stevens L."/>
            <person name="Kumar S."/>
            <person name="Blaxter L. M."/>
        </authorList>
    </citation>
    <scope>NUCLEOTIDE SEQUENCE [LARGE SCALE GENOMIC DNA]</scope>
</reference>
<evidence type="ECO:0000256" key="2">
    <source>
        <dbReference type="SAM" id="MobiDB-lite"/>
    </source>
</evidence>
<dbReference type="InterPro" id="IPR012340">
    <property type="entry name" value="NA-bd_OB-fold"/>
</dbReference>
<dbReference type="EMBL" id="CADEPM010000008">
    <property type="protein sequence ID" value="CAB3409364.1"/>
    <property type="molecule type" value="Genomic_DNA"/>
</dbReference>
<sequence>MAETPLIHCLQTSSGINATVIVLDPGNIRRTATGSVLTMRIADASGTINCTIMNPDFNETWRAGDILKIRGAHTQIYQGSLVLYIGRNGDCKKAGEFGLPFNDQPDISQMAQQQQQNVGANPNRGPQSIAAGRGRPTY</sequence>
<proteinExistence type="predicted"/>
<feature type="region of interest" description="Disordered" evidence="2">
    <location>
        <begin position="102"/>
        <end position="138"/>
    </location>
</feature>
<protein>
    <recommendedName>
        <fullName evidence="5">OB domain-containing protein</fullName>
    </recommendedName>
</protein>
<dbReference type="Proteomes" id="UP000494206">
    <property type="component" value="Unassembled WGS sequence"/>
</dbReference>
<evidence type="ECO:0000313" key="3">
    <source>
        <dbReference type="EMBL" id="CAB3409364.1"/>
    </source>
</evidence>
<evidence type="ECO:0000313" key="4">
    <source>
        <dbReference type="Proteomes" id="UP000494206"/>
    </source>
</evidence>
<dbReference type="Gene3D" id="2.40.50.140">
    <property type="entry name" value="Nucleic acid-binding proteins"/>
    <property type="match status" value="1"/>
</dbReference>
<evidence type="ECO:0000256" key="1">
    <source>
        <dbReference type="ARBA" id="ARBA00023125"/>
    </source>
</evidence>
<dbReference type="GO" id="GO:0070876">
    <property type="term" value="C:SOSS complex"/>
    <property type="evidence" value="ECO:0007669"/>
    <property type="project" value="TreeGrafter"/>
</dbReference>
<keyword evidence="4" id="KW-1185">Reference proteome</keyword>
<dbReference type="OrthoDB" id="295715at2759"/>
<accession>A0A8S1FAW6</accession>
<feature type="compositionally biased region" description="Polar residues" evidence="2">
    <location>
        <begin position="105"/>
        <end position="126"/>
    </location>
</feature>
<dbReference type="GO" id="GO:0003677">
    <property type="term" value="F:DNA binding"/>
    <property type="evidence" value="ECO:0007669"/>
    <property type="project" value="UniProtKB-KW"/>
</dbReference>
<dbReference type="AlphaFoldDB" id="A0A8S1FAW6"/>
<dbReference type="PANTHER" id="PTHR13356">
    <property type="entry name" value="OB FOLD NUCLEIC ACID BINDING PROTEIN-RELATED"/>
    <property type="match status" value="1"/>
</dbReference>
<dbReference type="GO" id="GO:0010212">
    <property type="term" value="P:response to ionizing radiation"/>
    <property type="evidence" value="ECO:0007669"/>
    <property type="project" value="TreeGrafter"/>
</dbReference>
<evidence type="ECO:0008006" key="5">
    <source>
        <dbReference type="Google" id="ProtNLM"/>
    </source>
</evidence>
<comment type="caution">
    <text evidence="3">The sequence shown here is derived from an EMBL/GenBank/DDBJ whole genome shotgun (WGS) entry which is preliminary data.</text>
</comment>
<dbReference type="PANTHER" id="PTHR13356:SF0">
    <property type="entry name" value="SOSS COMPLEX SUBUNIT B HOMOLOG"/>
    <property type="match status" value="1"/>
</dbReference>
<gene>
    <name evidence="3" type="ORF">CBOVIS_LOCUS11022</name>
</gene>
<dbReference type="GO" id="GO:0044818">
    <property type="term" value="P:mitotic G2/M transition checkpoint"/>
    <property type="evidence" value="ECO:0007669"/>
    <property type="project" value="TreeGrafter"/>
</dbReference>
<keyword evidence="1" id="KW-0238">DNA-binding</keyword>
<dbReference type="GO" id="GO:0000724">
    <property type="term" value="P:double-strand break repair via homologous recombination"/>
    <property type="evidence" value="ECO:0007669"/>
    <property type="project" value="TreeGrafter"/>
</dbReference>
<name>A0A8S1FAW6_9PELO</name>